<dbReference type="CDD" id="cd00586">
    <property type="entry name" value="4HBT"/>
    <property type="match status" value="1"/>
</dbReference>
<dbReference type="AlphaFoldDB" id="A0A0L0QR80"/>
<gene>
    <name evidence="1" type="ORF">AFK71_20570</name>
</gene>
<dbReference type="PATRIC" id="fig|1473.5.peg.2882"/>
<dbReference type="EMBL" id="LGTO01000007">
    <property type="protein sequence ID" value="KNE20723.1"/>
    <property type="molecule type" value="Genomic_DNA"/>
</dbReference>
<proteinExistence type="predicted"/>
<dbReference type="Pfam" id="PF13279">
    <property type="entry name" value="4HBT_2"/>
    <property type="match status" value="1"/>
</dbReference>
<dbReference type="Proteomes" id="UP000036780">
    <property type="component" value="Unassembled WGS sequence"/>
</dbReference>
<dbReference type="InterPro" id="IPR029069">
    <property type="entry name" value="HotDog_dom_sf"/>
</dbReference>
<evidence type="ECO:0000313" key="2">
    <source>
        <dbReference type="Proteomes" id="UP000036780"/>
    </source>
</evidence>
<comment type="caution">
    <text evidence="1">The sequence shown here is derived from an EMBL/GenBank/DDBJ whole genome shotgun (WGS) entry which is preliminary data.</text>
</comment>
<dbReference type="PANTHER" id="PTHR31793">
    <property type="entry name" value="4-HYDROXYBENZOYL-COA THIOESTERASE FAMILY MEMBER"/>
    <property type="match status" value="1"/>
</dbReference>
<dbReference type="OrthoDB" id="9799036at2"/>
<dbReference type="GO" id="GO:0047617">
    <property type="term" value="F:fatty acyl-CoA hydrolase activity"/>
    <property type="evidence" value="ECO:0007669"/>
    <property type="project" value="TreeGrafter"/>
</dbReference>
<reference evidence="2" key="1">
    <citation type="submission" date="2015-07" db="EMBL/GenBank/DDBJ databases">
        <title>Fjat-10053 dsm26.</title>
        <authorList>
            <person name="Liu B."/>
            <person name="Wang J."/>
            <person name="Zhu Y."/>
            <person name="Liu G."/>
            <person name="Chen Q."/>
            <person name="Chen Z."/>
            <person name="Lan J."/>
            <person name="Che J."/>
            <person name="Ge C."/>
            <person name="Shi H."/>
            <person name="Pan Z."/>
            <person name="Liu X."/>
        </authorList>
    </citation>
    <scope>NUCLEOTIDE SEQUENCE [LARGE SCALE GENOMIC DNA]</scope>
    <source>
        <strain evidence="2">DSM 26</strain>
    </source>
</reference>
<dbReference type="GeneID" id="66870048"/>
<organism evidence="1 2">
    <name type="scientific">Virgibacillus pantothenticus</name>
    <dbReference type="NCBI Taxonomy" id="1473"/>
    <lineage>
        <taxon>Bacteria</taxon>
        <taxon>Bacillati</taxon>
        <taxon>Bacillota</taxon>
        <taxon>Bacilli</taxon>
        <taxon>Bacillales</taxon>
        <taxon>Bacillaceae</taxon>
        <taxon>Virgibacillus</taxon>
    </lineage>
</organism>
<protein>
    <recommendedName>
        <fullName evidence="3">Thioesterase domain-containing protein</fullName>
    </recommendedName>
</protein>
<dbReference type="Gene3D" id="3.10.129.10">
    <property type="entry name" value="Hotdog Thioesterase"/>
    <property type="match status" value="1"/>
</dbReference>
<keyword evidence="2" id="KW-1185">Reference proteome</keyword>
<evidence type="ECO:0000313" key="1">
    <source>
        <dbReference type="EMBL" id="KNE20723.1"/>
    </source>
</evidence>
<dbReference type="RefSeq" id="WP_050353307.1">
    <property type="nucleotide sequence ID" value="NZ_CP073011.1"/>
</dbReference>
<accession>A0A0L0QR80</accession>
<dbReference type="PANTHER" id="PTHR31793:SF24">
    <property type="entry name" value="LONG-CHAIN ACYL-COA THIOESTERASE FADM"/>
    <property type="match status" value="1"/>
</dbReference>
<evidence type="ECO:0008006" key="3">
    <source>
        <dbReference type="Google" id="ProtNLM"/>
    </source>
</evidence>
<sequence>MRISYIEDLNQWRSSFSFSIPVTVRFSETDLFGHMNNTAAFIYFEQARIEFLKAVGIFDGNLNIDGIPVVSDLQCDFLKQLYFDQTVDVYVKAHHVGRSSVDIHYMVLDDKQEIALTGRGRLVYIHAKTGKPVSLEASMRAALLEK</sequence>
<name>A0A0L0QR80_VIRPA</name>
<dbReference type="InterPro" id="IPR050563">
    <property type="entry name" value="4-hydroxybenzoyl-CoA_TE"/>
</dbReference>
<dbReference type="SUPFAM" id="SSF54637">
    <property type="entry name" value="Thioesterase/thiol ester dehydrase-isomerase"/>
    <property type="match status" value="1"/>
</dbReference>